<feature type="signal peptide" evidence="4">
    <location>
        <begin position="1"/>
        <end position="22"/>
    </location>
</feature>
<sequence length="854" mass="96285">MKLRKLSIGVLFLFGATTVVFAQNTQKDTIRKEQNVEGVLIQGSRNKSTETAILLDQKKAIIQKQSIGSEEISRKGISNLEQGLTKITGINTVESRGLFVRGLEERYNNLLLNGLATPSNNPFQKIIALNQFPTDIVSKLDIYKTYQPDLFGDFAGATFDIQTLVPEKDITKIEFSVGVNTLSSFRNNFKINENAYTMEGYVGLNSEDRQLPAEIKGFRPSSTTIPFSSFQDTWNVNSVKSLPNTAIGLTVARTFRAENNDKFGFLFNLNQSSEYQYREGNDNLFDNGGQYKNKLRKTEYNYNLQSNALLGLNFKNKSTKVDIIGSFLQNSENQIQDNLGFKDNLQDNIQFFRTNQQDISRLTDIQVLVSQKIGERQLLKAGGSWVNNYFSQPDRKTIYGVPNGDNTILFSYGGNNFIRQYLDLKGDNYFSGNAEYQLSLGKKNEDDNYYPITVKAGYNGFADKRDMSYRFVFSRTQNSSPYTLNIDQPDALLQQQNNAGLFTFQESDQPNYKNFLYQFVNAGYTSINYKPDNSWDVLAGLRAENDMSIIRYKSISDDINGSFRNIEKNRTYFLPSLAVKKSLNSKLNLRFAGSKTITRPILIETLPIEYISPDNNNIVGNPNIDNSQNYNVDLKIEYFPKNNELIALNIFGKKIDKAIERSYIASGNSTGTVITFFNAKSATLFGAEAEVNVGLDRISESLSNFSLGANATVLYSDVERSIDQINETNFNDKRTLQGAAPWIVNADLKYEFKNASRLKSTASLVYNVSGKKIYGVGFGNLDNVIELPFHQLDLVLQTEISKNVTAKLGILNILDSTYRLELGENSKVDILSNTLLMEDYKRGTSFNFSVAYTF</sequence>
<gene>
    <name evidence="6" type="ORF">HNQ03_002177</name>
</gene>
<keyword evidence="7" id="KW-1185">Reference proteome</keyword>
<dbReference type="Pfam" id="PF07715">
    <property type="entry name" value="Plug"/>
    <property type="match status" value="1"/>
</dbReference>
<dbReference type="InterPro" id="IPR037066">
    <property type="entry name" value="Plug_dom_sf"/>
</dbReference>
<protein>
    <submittedName>
        <fullName evidence="6">Outer membrane receptor protein involved in Fe transport</fullName>
    </submittedName>
</protein>
<keyword evidence="2" id="KW-0472">Membrane</keyword>
<comment type="subcellular location">
    <subcellularLocation>
        <location evidence="1">Cell outer membrane</location>
    </subcellularLocation>
</comment>
<feature type="domain" description="TonB-dependent receptor plug" evidence="5">
    <location>
        <begin position="59"/>
        <end position="155"/>
    </location>
</feature>
<organism evidence="6 7">
    <name type="scientific">Frigoriflavimonas asaccharolytica</name>
    <dbReference type="NCBI Taxonomy" id="2735899"/>
    <lineage>
        <taxon>Bacteria</taxon>
        <taxon>Pseudomonadati</taxon>
        <taxon>Bacteroidota</taxon>
        <taxon>Flavobacteriia</taxon>
        <taxon>Flavobacteriales</taxon>
        <taxon>Weeksellaceae</taxon>
        <taxon>Frigoriflavimonas</taxon>
    </lineage>
</organism>
<proteinExistence type="predicted"/>
<comment type="caution">
    <text evidence="6">The sequence shown here is derived from an EMBL/GenBank/DDBJ whole genome shotgun (WGS) entry which is preliminary data.</text>
</comment>
<evidence type="ECO:0000256" key="3">
    <source>
        <dbReference type="ARBA" id="ARBA00023237"/>
    </source>
</evidence>
<evidence type="ECO:0000256" key="2">
    <source>
        <dbReference type="ARBA" id="ARBA00023136"/>
    </source>
</evidence>
<dbReference type="AlphaFoldDB" id="A0A8J8K900"/>
<dbReference type="PANTHER" id="PTHR40980">
    <property type="entry name" value="PLUG DOMAIN-CONTAINING PROTEIN"/>
    <property type="match status" value="1"/>
</dbReference>
<evidence type="ECO:0000256" key="1">
    <source>
        <dbReference type="ARBA" id="ARBA00004442"/>
    </source>
</evidence>
<dbReference type="GO" id="GO:0009279">
    <property type="term" value="C:cell outer membrane"/>
    <property type="evidence" value="ECO:0007669"/>
    <property type="project" value="UniProtKB-SubCell"/>
</dbReference>
<dbReference type="InterPro" id="IPR012910">
    <property type="entry name" value="Plug_dom"/>
</dbReference>
<evidence type="ECO:0000313" key="7">
    <source>
        <dbReference type="Proteomes" id="UP000610746"/>
    </source>
</evidence>
<keyword evidence="6" id="KW-0675">Receptor</keyword>
<dbReference type="SUPFAM" id="SSF56935">
    <property type="entry name" value="Porins"/>
    <property type="match status" value="1"/>
</dbReference>
<dbReference type="PANTHER" id="PTHR40980:SF5">
    <property type="entry name" value="TONB-DEPENDENT RECEPTOR"/>
    <property type="match status" value="1"/>
</dbReference>
<evidence type="ECO:0000313" key="6">
    <source>
        <dbReference type="EMBL" id="NRS93091.1"/>
    </source>
</evidence>
<dbReference type="Proteomes" id="UP000610746">
    <property type="component" value="Unassembled WGS sequence"/>
</dbReference>
<evidence type="ECO:0000259" key="5">
    <source>
        <dbReference type="Pfam" id="PF07715"/>
    </source>
</evidence>
<keyword evidence="4" id="KW-0732">Signal</keyword>
<name>A0A8J8K900_9FLAO</name>
<dbReference type="RefSeq" id="WP_173779671.1">
    <property type="nucleotide sequence ID" value="NZ_JABSNO010000016.1"/>
</dbReference>
<dbReference type="InterPro" id="IPR036942">
    <property type="entry name" value="Beta-barrel_TonB_sf"/>
</dbReference>
<reference evidence="6" key="1">
    <citation type="submission" date="2020-05" db="EMBL/GenBank/DDBJ databases">
        <title>Genomic Encyclopedia of Type Strains, Phase IV (KMG-V): Genome sequencing to study the core and pangenomes of soil and plant-associated prokaryotes.</title>
        <authorList>
            <person name="Whitman W."/>
        </authorList>
    </citation>
    <scope>NUCLEOTIDE SEQUENCE</scope>
    <source>
        <strain evidence="6">16F</strain>
    </source>
</reference>
<feature type="chain" id="PRO_5035225258" evidence="4">
    <location>
        <begin position="23"/>
        <end position="854"/>
    </location>
</feature>
<evidence type="ECO:0000256" key="4">
    <source>
        <dbReference type="SAM" id="SignalP"/>
    </source>
</evidence>
<keyword evidence="3" id="KW-0998">Cell outer membrane</keyword>
<dbReference type="Gene3D" id="2.40.170.20">
    <property type="entry name" value="TonB-dependent receptor, beta-barrel domain"/>
    <property type="match status" value="1"/>
</dbReference>
<accession>A0A8J8K900</accession>
<dbReference type="EMBL" id="JABSNO010000016">
    <property type="protein sequence ID" value="NRS93091.1"/>
    <property type="molecule type" value="Genomic_DNA"/>
</dbReference>
<dbReference type="Gene3D" id="2.170.130.10">
    <property type="entry name" value="TonB-dependent receptor, plug domain"/>
    <property type="match status" value="1"/>
</dbReference>